<dbReference type="Proteomes" id="UP000324241">
    <property type="component" value="Unassembled WGS sequence"/>
</dbReference>
<dbReference type="EMBL" id="SOSA01000224">
    <property type="protein sequence ID" value="THC94141.1"/>
    <property type="molecule type" value="Genomic_DNA"/>
</dbReference>
<organism evidence="5 6">
    <name type="scientific">Aspergillus tanneri</name>
    <dbReference type="NCBI Taxonomy" id="1220188"/>
    <lineage>
        <taxon>Eukaryota</taxon>
        <taxon>Fungi</taxon>
        <taxon>Dikarya</taxon>
        <taxon>Ascomycota</taxon>
        <taxon>Pezizomycotina</taxon>
        <taxon>Eurotiomycetes</taxon>
        <taxon>Eurotiomycetidae</taxon>
        <taxon>Eurotiales</taxon>
        <taxon>Aspergillaceae</taxon>
        <taxon>Aspergillus</taxon>
        <taxon>Aspergillus subgen. Circumdati</taxon>
    </lineage>
</organism>
<dbReference type="InterPro" id="IPR029058">
    <property type="entry name" value="AB_hydrolase_fold"/>
</dbReference>
<evidence type="ECO:0000313" key="6">
    <source>
        <dbReference type="Proteomes" id="UP000308092"/>
    </source>
</evidence>
<dbReference type="STRING" id="1220188.A0A4S3JLG7"/>
<dbReference type="Proteomes" id="UP000308092">
    <property type="component" value="Unassembled WGS sequence"/>
</dbReference>
<comment type="caution">
    <text evidence="5">The sequence shown here is derived from an EMBL/GenBank/DDBJ whole genome shotgun (WGS) entry which is preliminary data.</text>
</comment>
<comment type="similarity">
    <text evidence="1">Belongs to the LovG family.</text>
</comment>
<keyword evidence="2" id="KW-0378">Hydrolase</keyword>
<evidence type="ECO:0000256" key="1">
    <source>
        <dbReference type="ARBA" id="ARBA00005863"/>
    </source>
</evidence>
<dbReference type="OrthoDB" id="414698at2759"/>
<accession>A0A4S3JLG7</accession>
<feature type="domain" description="Serine hydrolase" evidence="3">
    <location>
        <begin position="18"/>
        <end position="256"/>
    </location>
</feature>
<dbReference type="RefSeq" id="XP_033432280.1">
    <property type="nucleotide sequence ID" value="XM_033566523.1"/>
</dbReference>
<dbReference type="GeneID" id="54324530"/>
<evidence type="ECO:0000256" key="2">
    <source>
        <dbReference type="ARBA" id="ARBA00022801"/>
    </source>
</evidence>
<reference evidence="4 7" key="2">
    <citation type="submission" date="2019-08" db="EMBL/GenBank/DDBJ databases">
        <title>The genome sequence of a newly discovered highly antifungal drug resistant Aspergillus species, Aspergillus tanneri NIH 1004.</title>
        <authorList>
            <person name="Mounaud S."/>
            <person name="Singh I."/>
            <person name="Joardar V."/>
            <person name="Pakala S."/>
            <person name="Pakala S."/>
            <person name="Venepally P."/>
            <person name="Chung J.K."/>
            <person name="Losada L."/>
            <person name="Nierman W.C."/>
        </authorList>
    </citation>
    <scope>NUCLEOTIDE SEQUENCE [LARGE SCALE GENOMIC DNA]</scope>
    <source>
        <strain evidence="4 7">NIH1004</strain>
    </source>
</reference>
<dbReference type="Gene3D" id="3.40.50.1820">
    <property type="entry name" value="alpha/beta hydrolase"/>
    <property type="match status" value="1"/>
</dbReference>
<evidence type="ECO:0000313" key="4">
    <source>
        <dbReference type="EMBL" id="KAA8652919.1"/>
    </source>
</evidence>
<proteinExistence type="inferred from homology"/>
<sequence length="281" mass="31415">MTRCLHHTSQDESTLRLPRILCLHGGGTNARIFRAQCRALEKALRPWFRLCYAEAPFPYHPGPDVTAVYHTFGPFRAWIDSTNLAPLTMAESLQKSIFQAIMKDNGNGATGPVVGLLGFSQGAKMCASLILEQQLLDQGMNSQLSGPLPRFRFAILLAARGPLVTLSPLSVQADIMQKMGRMCVHDNSVCIHCESGETNLVLTRELIRIPTVHVHGRQDPSLDRHRKFLYENFDPRYARVMEWDGAHRVPLKSKDVGALVQEINSLWVSILLQQPRIAPDA</sequence>
<reference evidence="5 6" key="1">
    <citation type="submission" date="2019-03" db="EMBL/GenBank/DDBJ databases">
        <title>The genome sequence of a newly discovered highly antifungal drug resistant Aspergillus species, Aspergillus tanneri NIH 1004.</title>
        <authorList>
            <person name="Mounaud S."/>
            <person name="Singh I."/>
            <person name="Joardar V."/>
            <person name="Pakala S."/>
            <person name="Pakala S."/>
            <person name="Venepally P."/>
            <person name="Hoover J."/>
            <person name="Nierman W."/>
            <person name="Chung J."/>
            <person name="Losada L."/>
        </authorList>
    </citation>
    <scope>NUCLEOTIDE SEQUENCE [LARGE SCALE GENOMIC DNA]</scope>
    <source>
        <strain evidence="5 6">NIH1004</strain>
    </source>
</reference>
<protein>
    <recommendedName>
        <fullName evidence="3">Serine hydrolase domain-containing protein</fullName>
    </recommendedName>
</protein>
<dbReference type="SUPFAM" id="SSF53474">
    <property type="entry name" value="alpha/beta-Hydrolases"/>
    <property type="match status" value="1"/>
</dbReference>
<gene>
    <name evidence="4" type="ORF">ATNIH1004_001828</name>
    <name evidence="5" type="ORF">EYZ11_006390</name>
</gene>
<evidence type="ECO:0000313" key="7">
    <source>
        <dbReference type="Proteomes" id="UP000324241"/>
    </source>
</evidence>
<dbReference type="VEuPathDB" id="FungiDB:EYZ11_006390"/>
<dbReference type="Pfam" id="PF03959">
    <property type="entry name" value="FSH1"/>
    <property type="match status" value="1"/>
</dbReference>
<dbReference type="GO" id="GO:0016787">
    <property type="term" value="F:hydrolase activity"/>
    <property type="evidence" value="ECO:0007669"/>
    <property type="project" value="UniProtKB-KW"/>
</dbReference>
<dbReference type="InterPro" id="IPR005645">
    <property type="entry name" value="FSH-like_dom"/>
</dbReference>
<evidence type="ECO:0000313" key="5">
    <source>
        <dbReference type="EMBL" id="THC94141.1"/>
    </source>
</evidence>
<dbReference type="EMBL" id="QUQM01000002">
    <property type="protein sequence ID" value="KAA8652919.1"/>
    <property type="molecule type" value="Genomic_DNA"/>
</dbReference>
<dbReference type="PANTHER" id="PTHR48070">
    <property type="entry name" value="ESTERASE OVCA2"/>
    <property type="match status" value="1"/>
</dbReference>
<dbReference type="GO" id="GO:0005737">
    <property type="term" value="C:cytoplasm"/>
    <property type="evidence" value="ECO:0007669"/>
    <property type="project" value="TreeGrafter"/>
</dbReference>
<dbReference type="AlphaFoldDB" id="A0A4S3JLG7"/>
<name>A0A4S3JLG7_9EURO</name>
<evidence type="ECO:0000259" key="3">
    <source>
        <dbReference type="Pfam" id="PF03959"/>
    </source>
</evidence>
<dbReference type="GO" id="GO:0044550">
    <property type="term" value="P:secondary metabolite biosynthetic process"/>
    <property type="evidence" value="ECO:0007669"/>
    <property type="project" value="TreeGrafter"/>
</dbReference>
<dbReference type="GO" id="GO:0005634">
    <property type="term" value="C:nucleus"/>
    <property type="evidence" value="ECO:0007669"/>
    <property type="project" value="TreeGrafter"/>
</dbReference>
<dbReference type="PANTHER" id="PTHR48070:SF3">
    <property type="entry name" value="ESTERASE DBAE-RELATED"/>
    <property type="match status" value="1"/>
</dbReference>
<keyword evidence="6" id="KW-1185">Reference proteome</keyword>
<dbReference type="InterPro" id="IPR050593">
    <property type="entry name" value="LovG"/>
</dbReference>